<proteinExistence type="predicted"/>
<gene>
    <name evidence="1" type="ORF">M9H77_05644</name>
</gene>
<comment type="caution">
    <text evidence="1">The sequence shown here is derived from an EMBL/GenBank/DDBJ whole genome shotgun (WGS) entry which is preliminary data.</text>
</comment>
<evidence type="ECO:0000313" key="2">
    <source>
        <dbReference type="Proteomes" id="UP001060085"/>
    </source>
</evidence>
<dbReference type="EMBL" id="CM044701">
    <property type="protein sequence ID" value="KAI5684416.1"/>
    <property type="molecule type" value="Genomic_DNA"/>
</dbReference>
<name>A0ACC0CI36_CATRO</name>
<evidence type="ECO:0000313" key="1">
    <source>
        <dbReference type="EMBL" id="KAI5684416.1"/>
    </source>
</evidence>
<sequence>MATPQALLCSLLTLTTISSFSAAQFHNSAPRFLGKFSRFQESRALAQEEYQYETRYFTQRLDHFSFADLPTFQQKYLINTQHWLGPSRKGPIFFYCGNEGKIEWFAANTGFVWEIAPQFGAMVVFPEHRYYGESMPYGSQEVAYQNSSTLSYLTAEQALADYAVLISELKKNLSAQESPVVLFGGSYGGMLAAWMRLKYPHIAIGALASSAPILQFEDIVPPETFYNIVSNDFRRESVSCFNTIKKSWDIIASEGQQNDGLTRLKKNFHVCGKLESAEALADWLSSAYSYLAMANYPYPANFLMPLPGNPIKEILSSGNEVTSLDFQLIYGSIMFIRFIRLSLLQVCRRIDSAPDGTSVLQRIFEGVSVYYNYTGKTDCFDLHDDPHGMSGWDWQACTEMVMPFASDKDASMFPAYNYNFTSNAESCWKNFHVKPRPTWITTEFGGHDISNALRTFGSNIIFSNGLLDPWSGGSVLVNISKSIVAFVTEEGAHHLDLRASTKNDPGWLLDQRKSELHVIEGWLKDYANKKATFSILILKMATPKSDRLALTPKTPATITAATPFTVSNSSGSRVLRTPLSDEAIWKRLKEAGFDEESIKRRDKAALIAYIAKLEAEIEKALHEMRAESAEVKVTADSKLAEARSMIEDAQKKSAEAEAKLRVAESLEAEASRYHRTAERKLREVEDREDDLRRRMISFKSDSGAYEFVSLLFSRCDAKESEIQLERQSLRERQKVVQQSQERLLDGQALLNQREEFLSDRSQELNKLEKKLEAAKVALEDERKVLNEEKQKLELTTKSLEAREEAVVSKECELKKKEEELLLHQGKLASKEFDGIQQAIANREAVLNSKKSTFEAELLLKRKFVEEEIETKRRDWELKEIDMKQKEELLLEKEHDLDIKCRALLEKENNLEDRRHFLEEKEKSLSAAKEKVELQNSILEQEKEDINRMKLDLQRALESLCEREKQIHSAEEKVEAMKTETNELLVFETKLKEEIDIIRAEKLELEAEAEQLKTEKTKFETEWELIDEKREELRKEAEQIAEERLAIYKFLKEERDSLKLERDAMRDQHKLDLESLSRDREAFMNEMERERSKWFNKIKKEREDFLLDIAVQKKELENSVEKRREEIESYLKEREKAFDEEKKKELEHIASLRETLAKETEYVNSEMKRLENERKDINLDREKRGMEWAELDRSIEELKLQRQKLEKQRELLHADREEILSQIEELKKLEDLKCIPDRIPSADVLRAEIQSNSAKRSSPQKTQMDSGHMGDVNGSRYDLGGRKRSDNKYSPLAAPFSWLKRCADTLLEQTPSNKKRRQEMDLVVDPETLLQRVDMEPQEGDRKLDNNGELKNHKDGKIETSTNIITRAGFVVVVFCVVLLGQGLWQWCLVNYLSRNNSTLVKREVAAAAKLDEALKQMDGGAGAVFAGVSPAAPNHLLGPSRSAKFIPSLISDRRMFCPLPLKLQKHSHFGSCSDRNNALRVASPTSNATAEVADIDWDNLGFSFIATDYMYIMKCTRGENFTKGELQRFGNIELNPSAGILNYGQGLFEGLKAYRKHDGNILLFRPEENALRLRMGAERMCMPSPTVEQFVEAVRLTVLANERWVPPPGKGSLYIRPLLMGSGAVLGLAPAPEYTFLIYVSPVGNYFKEGLAPINLIVETEMHRATPGGTGGVKTVGNYAAVLRAQSAAKAKGYSDVLYLDCVHKKYLEEVSSCNVFIVKGNVISTPEIKGTILPGITRKSIIDVALNQGFQVEERFVSVDELLDADEVFCTGTAVVVSPVGSVTFKGKRVSYGGQDGVGQVSQKLYSALTSLQMGLTEDKMDWVLELK</sequence>
<accession>A0ACC0CI36</accession>
<organism evidence="1 2">
    <name type="scientific">Catharanthus roseus</name>
    <name type="common">Madagascar periwinkle</name>
    <name type="synonym">Vinca rosea</name>
    <dbReference type="NCBI Taxonomy" id="4058"/>
    <lineage>
        <taxon>Eukaryota</taxon>
        <taxon>Viridiplantae</taxon>
        <taxon>Streptophyta</taxon>
        <taxon>Embryophyta</taxon>
        <taxon>Tracheophyta</taxon>
        <taxon>Spermatophyta</taxon>
        <taxon>Magnoliopsida</taxon>
        <taxon>eudicotyledons</taxon>
        <taxon>Gunneridae</taxon>
        <taxon>Pentapetalae</taxon>
        <taxon>asterids</taxon>
        <taxon>lamiids</taxon>
        <taxon>Gentianales</taxon>
        <taxon>Apocynaceae</taxon>
        <taxon>Rauvolfioideae</taxon>
        <taxon>Vinceae</taxon>
        <taxon>Catharanthinae</taxon>
        <taxon>Catharanthus</taxon>
    </lineage>
</organism>
<keyword evidence="2" id="KW-1185">Reference proteome</keyword>
<dbReference type="Proteomes" id="UP001060085">
    <property type="component" value="Linkage Group LG01"/>
</dbReference>
<protein>
    <submittedName>
        <fullName evidence="1">Uncharacterized protein</fullName>
    </submittedName>
</protein>
<reference evidence="2" key="1">
    <citation type="journal article" date="2023" name="Nat. Plants">
        <title>Single-cell RNA sequencing provides a high-resolution roadmap for understanding the multicellular compartmentation of specialized metabolism.</title>
        <authorList>
            <person name="Sun S."/>
            <person name="Shen X."/>
            <person name="Li Y."/>
            <person name="Li Y."/>
            <person name="Wang S."/>
            <person name="Li R."/>
            <person name="Zhang H."/>
            <person name="Shen G."/>
            <person name="Guo B."/>
            <person name="Wei J."/>
            <person name="Xu J."/>
            <person name="St-Pierre B."/>
            <person name="Chen S."/>
            <person name="Sun C."/>
        </authorList>
    </citation>
    <scope>NUCLEOTIDE SEQUENCE [LARGE SCALE GENOMIC DNA]</scope>
</reference>